<evidence type="ECO:0000313" key="5">
    <source>
        <dbReference type="EMBL" id="MFL4469561.1"/>
    </source>
</evidence>
<gene>
    <name evidence="5" type="ORF">ACERZ8_06650</name>
</gene>
<dbReference type="InterPro" id="IPR010016">
    <property type="entry name" value="PxpB"/>
</dbReference>
<dbReference type="SMART" id="SM00796">
    <property type="entry name" value="AHS1"/>
    <property type="match status" value="1"/>
</dbReference>
<dbReference type="PANTHER" id="PTHR34698">
    <property type="entry name" value="5-OXOPROLINASE SUBUNIT B"/>
    <property type="match status" value="1"/>
</dbReference>
<dbReference type="PANTHER" id="PTHR34698:SF2">
    <property type="entry name" value="5-OXOPROLINASE SUBUNIT B"/>
    <property type="match status" value="1"/>
</dbReference>
<feature type="domain" description="Carboxyltransferase" evidence="4">
    <location>
        <begin position="8"/>
        <end position="212"/>
    </location>
</feature>
<dbReference type="GO" id="GO:0016787">
    <property type="term" value="F:hydrolase activity"/>
    <property type="evidence" value="ECO:0007669"/>
    <property type="project" value="UniProtKB-KW"/>
</dbReference>
<evidence type="ECO:0000313" key="6">
    <source>
        <dbReference type="Proteomes" id="UP001627408"/>
    </source>
</evidence>
<dbReference type="InterPro" id="IPR003833">
    <property type="entry name" value="CT_C_D"/>
</dbReference>
<proteinExistence type="predicted"/>
<dbReference type="EMBL" id="JBHDIY010000002">
    <property type="protein sequence ID" value="MFL4469561.1"/>
    <property type="molecule type" value="Genomic_DNA"/>
</dbReference>
<dbReference type="SUPFAM" id="SSF160467">
    <property type="entry name" value="PH0987 N-terminal domain-like"/>
    <property type="match status" value="1"/>
</dbReference>
<dbReference type="SUPFAM" id="SSF50891">
    <property type="entry name" value="Cyclophilin-like"/>
    <property type="match status" value="1"/>
</dbReference>
<dbReference type="Gene3D" id="3.30.1360.40">
    <property type="match status" value="1"/>
</dbReference>
<evidence type="ECO:0000256" key="1">
    <source>
        <dbReference type="ARBA" id="ARBA00022741"/>
    </source>
</evidence>
<keyword evidence="6" id="KW-1185">Reference proteome</keyword>
<sequence length="248" mass="26348">MQNEPFIPTIRSVGLNGLLVTFGDTASDEANRAAIAFRSAVDAQNWPEVSESSSTLVSAFFRVDLAEYGFDGLKDKLDGVLAAHDWTTAELPAGRTLWTIPAVFGGDRAPQLAEAAEAAGLSVAQAEADLTSTRLRVLTLGFAPGQPYLGTLGEAWNIPRQVGLSPNIPAGALVAAVRQICLFTKDTPTGWRHVGQSAFACFRPRSDTPFPLSPGDEVQFTAVTEQELARIEVHNADGAGGALREVLE</sequence>
<dbReference type="InterPro" id="IPR029000">
    <property type="entry name" value="Cyclophilin-like_dom_sf"/>
</dbReference>
<reference evidence="5 6" key="1">
    <citation type="submission" date="2024-08" db="EMBL/GenBank/DDBJ databases">
        <title>Tateyamaria sp. nov., isolated from marine algae.</title>
        <authorList>
            <person name="Choi B.J."/>
            <person name="Kim J.M."/>
            <person name="Lee J.K."/>
            <person name="Choi D.G."/>
            <person name="Bayburt H."/>
            <person name="Baek J.H."/>
            <person name="Han D.M."/>
            <person name="Jeon C.O."/>
        </authorList>
    </citation>
    <scope>NUCLEOTIDE SEQUENCE [LARGE SCALE GENOMIC DNA]</scope>
    <source>
        <strain evidence="5 6">KMU-156</strain>
    </source>
</reference>
<keyword evidence="1" id="KW-0547">Nucleotide-binding</keyword>
<dbReference type="Gene3D" id="2.40.100.10">
    <property type="entry name" value="Cyclophilin-like"/>
    <property type="match status" value="1"/>
</dbReference>
<keyword evidence="3" id="KW-0067">ATP-binding</keyword>
<keyword evidence="2 5" id="KW-0378">Hydrolase</keyword>
<organism evidence="5 6">
    <name type="scientific">Tateyamaria armeniaca</name>
    <dbReference type="NCBI Taxonomy" id="2518930"/>
    <lineage>
        <taxon>Bacteria</taxon>
        <taxon>Pseudomonadati</taxon>
        <taxon>Pseudomonadota</taxon>
        <taxon>Alphaproteobacteria</taxon>
        <taxon>Rhodobacterales</taxon>
        <taxon>Roseobacteraceae</taxon>
        <taxon>Tateyamaria</taxon>
    </lineage>
</organism>
<evidence type="ECO:0000256" key="2">
    <source>
        <dbReference type="ARBA" id="ARBA00022801"/>
    </source>
</evidence>
<evidence type="ECO:0000259" key="4">
    <source>
        <dbReference type="SMART" id="SM00796"/>
    </source>
</evidence>
<dbReference type="Pfam" id="PF02682">
    <property type="entry name" value="CT_C_D"/>
    <property type="match status" value="1"/>
</dbReference>
<dbReference type="Proteomes" id="UP001627408">
    <property type="component" value="Unassembled WGS sequence"/>
</dbReference>
<accession>A0ABW8UR34</accession>
<dbReference type="RefSeq" id="WP_407591418.1">
    <property type="nucleotide sequence ID" value="NZ_JBHDIY010000002.1"/>
</dbReference>
<evidence type="ECO:0000256" key="3">
    <source>
        <dbReference type="ARBA" id="ARBA00022840"/>
    </source>
</evidence>
<name>A0ABW8UR34_9RHOB</name>
<comment type="caution">
    <text evidence="5">The sequence shown here is derived from an EMBL/GenBank/DDBJ whole genome shotgun (WGS) entry which is preliminary data.</text>
</comment>
<protein>
    <submittedName>
        <fullName evidence="5">Allophanate hydrolase subunit 1</fullName>
    </submittedName>
</protein>